<reference evidence="1 2" key="1">
    <citation type="journal article" date="2017" name="Nat. Commun.">
        <title>Genome assembly with in vitro proximity ligation data and whole-genome triplication in lettuce.</title>
        <authorList>
            <person name="Reyes-Chin-Wo S."/>
            <person name="Wang Z."/>
            <person name="Yang X."/>
            <person name="Kozik A."/>
            <person name="Arikit S."/>
            <person name="Song C."/>
            <person name="Xia L."/>
            <person name="Froenicke L."/>
            <person name="Lavelle D.O."/>
            <person name="Truco M.J."/>
            <person name="Xia R."/>
            <person name="Zhu S."/>
            <person name="Xu C."/>
            <person name="Xu H."/>
            <person name="Xu X."/>
            <person name="Cox K."/>
            <person name="Korf I."/>
            <person name="Meyers B.C."/>
            <person name="Michelmore R.W."/>
        </authorList>
    </citation>
    <scope>NUCLEOTIDE SEQUENCE [LARGE SCALE GENOMIC DNA]</scope>
    <source>
        <strain evidence="2">cv. Salinas</strain>
        <tissue evidence="1">Seedlings</tissue>
    </source>
</reference>
<sequence length="105" mass="11699">MSIRFPNQVTISQNRFVSYPVPPPPPPPPSYPPPSSLVATLRTSLNRYYQSRRSPPQHLSLVTTNQNWSVGRLPVTTVHRNSAGHHRPPAVELFCTSVVLSCSQN</sequence>
<accession>A0A9R1XFV6</accession>
<name>A0A9R1XFV6_LACSA</name>
<dbReference type="EMBL" id="NBSK02000004">
    <property type="protein sequence ID" value="KAJ0211014.1"/>
    <property type="molecule type" value="Genomic_DNA"/>
</dbReference>
<evidence type="ECO:0000313" key="2">
    <source>
        <dbReference type="Proteomes" id="UP000235145"/>
    </source>
</evidence>
<dbReference type="AlphaFoldDB" id="A0A9R1XFV6"/>
<dbReference type="Proteomes" id="UP000235145">
    <property type="component" value="Unassembled WGS sequence"/>
</dbReference>
<comment type="caution">
    <text evidence="1">The sequence shown here is derived from an EMBL/GenBank/DDBJ whole genome shotgun (WGS) entry which is preliminary data.</text>
</comment>
<keyword evidence="2" id="KW-1185">Reference proteome</keyword>
<gene>
    <name evidence="1" type="ORF">LSAT_V11C400189320</name>
</gene>
<organism evidence="1 2">
    <name type="scientific">Lactuca sativa</name>
    <name type="common">Garden lettuce</name>
    <dbReference type="NCBI Taxonomy" id="4236"/>
    <lineage>
        <taxon>Eukaryota</taxon>
        <taxon>Viridiplantae</taxon>
        <taxon>Streptophyta</taxon>
        <taxon>Embryophyta</taxon>
        <taxon>Tracheophyta</taxon>
        <taxon>Spermatophyta</taxon>
        <taxon>Magnoliopsida</taxon>
        <taxon>eudicotyledons</taxon>
        <taxon>Gunneridae</taxon>
        <taxon>Pentapetalae</taxon>
        <taxon>asterids</taxon>
        <taxon>campanulids</taxon>
        <taxon>Asterales</taxon>
        <taxon>Asteraceae</taxon>
        <taxon>Cichorioideae</taxon>
        <taxon>Cichorieae</taxon>
        <taxon>Lactucinae</taxon>
        <taxon>Lactuca</taxon>
    </lineage>
</organism>
<protein>
    <submittedName>
        <fullName evidence="1">Uncharacterized protein</fullName>
    </submittedName>
</protein>
<evidence type="ECO:0000313" key="1">
    <source>
        <dbReference type="EMBL" id="KAJ0211014.1"/>
    </source>
</evidence>
<proteinExistence type="predicted"/>